<keyword evidence="5 7" id="KW-1133">Transmembrane helix</keyword>
<feature type="transmembrane region" description="Helical" evidence="7">
    <location>
        <begin position="62"/>
        <end position="87"/>
    </location>
</feature>
<keyword evidence="2 7" id="KW-0813">Transport</keyword>
<dbReference type="KEGG" id="ptq:P700755_002156"/>
<dbReference type="PANTHER" id="PTHR30183:SF3">
    <property type="entry name" value="MOLYBDENUM TRANSPORT SYSTEM PERMEASE PROTEIN MODB"/>
    <property type="match status" value="1"/>
</dbReference>
<dbReference type="eggNOG" id="COG1176">
    <property type="taxonomic scope" value="Bacteria"/>
</dbReference>
<feature type="domain" description="ABC transmembrane type-1" evidence="8">
    <location>
        <begin position="58"/>
        <end position="274"/>
    </location>
</feature>
<feature type="transmembrane region" description="Helical" evidence="7">
    <location>
        <begin position="12"/>
        <end position="42"/>
    </location>
</feature>
<sequence length="286" mass="32336">MLSIKQITPWKTALFILMLLPMLLGLSYGLLYSFGVIGLLNTGFTTEHWSDVLLNFSFWKSLLFSFGIGLISVGISLLIALWMVVNWHRDLRRGKLSTLIYLPLAFPATVVGFFIFQSFSKAGFWSRFLYQIGIISDIEDFPSVVNDAYGIGIILASSFIITPFLSLILKGIFENEHVTKFQHIAKSLGASQRQVLMKITLPILLQKAKTSLLLFLIFVIGSYEIPLLLGRQNPKMITVAIVDKAQRFNLNDIPQAYAMAILYVLFLLFLFFGFQRLAKLKTKAYA</sequence>
<evidence type="ECO:0000256" key="3">
    <source>
        <dbReference type="ARBA" id="ARBA00022475"/>
    </source>
</evidence>
<dbReference type="AlphaFoldDB" id="K4IIN6"/>
<gene>
    <name evidence="9" type="ordered locus">P700755_002156</name>
</gene>
<keyword evidence="6 7" id="KW-0472">Membrane</keyword>
<evidence type="ECO:0000256" key="7">
    <source>
        <dbReference type="RuleBase" id="RU363032"/>
    </source>
</evidence>
<accession>K4IIN6</accession>
<reference evidence="9" key="1">
    <citation type="submission" date="2006-03" db="EMBL/GenBank/DDBJ databases">
        <authorList>
            <person name="Bowman J."/>
            <person name="Ferriera S."/>
            <person name="Johnson J."/>
            <person name="Kravitz S."/>
            <person name="Halpern A."/>
            <person name="Remington K."/>
            <person name="Beeson K."/>
            <person name="Tran B."/>
            <person name="Rogers Y.-H."/>
            <person name="Friedman R."/>
            <person name="Venter J.C."/>
        </authorList>
    </citation>
    <scope>NUCLEOTIDE SEQUENCE [LARGE SCALE GENOMIC DNA]</scope>
    <source>
        <strain evidence="9">ATCC 700755</strain>
    </source>
</reference>
<dbReference type="Gene3D" id="1.10.3720.10">
    <property type="entry name" value="MetI-like"/>
    <property type="match status" value="1"/>
</dbReference>
<evidence type="ECO:0000256" key="5">
    <source>
        <dbReference type="ARBA" id="ARBA00022989"/>
    </source>
</evidence>
<protein>
    <submittedName>
        <fullName evidence="9">Sulfate and/or molybdate uptake ABC-type transporter, permease component CysT/ModC-like protein</fullName>
    </submittedName>
</protein>
<proteinExistence type="inferred from homology"/>
<feature type="transmembrane region" description="Helical" evidence="7">
    <location>
        <begin position="212"/>
        <end position="229"/>
    </location>
</feature>
<dbReference type="OrthoDB" id="9785836at2"/>
<dbReference type="CDD" id="cd06261">
    <property type="entry name" value="TM_PBP2"/>
    <property type="match status" value="1"/>
</dbReference>
<dbReference type="STRING" id="313595.P700755_002156"/>
<feature type="transmembrane region" description="Helical" evidence="7">
    <location>
        <begin position="256"/>
        <end position="274"/>
    </location>
</feature>
<evidence type="ECO:0000259" key="8">
    <source>
        <dbReference type="PROSITE" id="PS50928"/>
    </source>
</evidence>
<comment type="similarity">
    <text evidence="7">Belongs to the binding-protein-dependent transport system permease family.</text>
</comment>
<organism evidence="9 10">
    <name type="scientific">Psychroflexus torquis (strain ATCC 700755 / CIP 106069 / ACAM 623)</name>
    <dbReference type="NCBI Taxonomy" id="313595"/>
    <lineage>
        <taxon>Bacteria</taxon>
        <taxon>Pseudomonadati</taxon>
        <taxon>Bacteroidota</taxon>
        <taxon>Flavobacteriia</taxon>
        <taxon>Flavobacteriales</taxon>
        <taxon>Flavobacteriaceae</taxon>
        <taxon>Psychroflexus</taxon>
    </lineage>
</organism>
<evidence type="ECO:0000256" key="6">
    <source>
        <dbReference type="ARBA" id="ARBA00023136"/>
    </source>
</evidence>
<keyword evidence="4 7" id="KW-0812">Transmembrane</keyword>
<reference evidence="9" key="2">
    <citation type="submission" date="2012-09" db="EMBL/GenBank/DDBJ databases">
        <title>The complete sequence of Psychroflexus torquis an extreme psychrophile from sea-ice that is stimulated by light.</title>
        <authorList>
            <person name="Feng S."/>
            <person name="Powell S.M."/>
            <person name="Bowman J.P."/>
        </authorList>
    </citation>
    <scope>NUCLEOTIDE SEQUENCE [LARGE SCALE GENOMIC DNA]</scope>
    <source>
        <strain evidence="9">ATCC 700755</strain>
    </source>
</reference>
<evidence type="ECO:0000313" key="9">
    <source>
        <dbReference type="EMBL" id="AFU68946.1"/>
    </source>
</evidence>
<dbReference type="Proteomes" id="UP000008514">
    <property type="component" value="Chromosome"/>
</dbReference>
<dbReference type="RefSeq" id="WP_015024525.1">
    <property type="nucleotide sequence ID" value="NC_018721.1"/>
</dbReference>
<keyword evidence="10" id="KW-1185">Reference proteome</keyword>
<dbReference type="GO" id="GO:0055085">
    <property type="term" value="P:transmembrane transport"/>
    <property type="evidence" value="ECO:0007669"/>
    <property type="project" value="InterPro"/>
</dbReference>
<feature type="transmembrane region" description="Helical" evidence="7">
    <location>
        <begin position="149"/>
        <end position="173"/>
    </location>
</feature>
<dbReference type="Pfam" id="PF00528">
    <property type="entry name" value="BPD_transp_1"/>
    <property type="match status" value="1"/>
</dbReference>
<dbReference type="InterPro" id="IPR035906">
    <property type="entry name" value="MetI-like_sf"/>
</dbReference>
<evidence type="ECO:0000256" key="4">
    <source>
        <dbReference type="ARBA" id="ARBA00022692"/>
    </source>
</evidence>
<evidence type="ECO:0000256" key="2">
    <source>
        <dbReference type="ARBA" id="ARBA00022448"/>
    </source>
</evidence>
<evidence type="ECO:0000313" key="10">
    <source>
        <dbReference type="Proteomes" id="UP000008514"/>
    </source>
</evidence>
<dbReference type="InterPro" id="IPR000515">
    <property type="entry name" value="MetI-like"/>
</dbReference>
<dbReference type="EMBL" id="CP003879">
    <property type="protein sequence ID" value="AFU68946.1"/>
    <property type="molecule type" value="Genomic_DNA"/>
</dbReference>
<evidence type="ECO:0000256" key="1">
    <source>
        <dbReference type="ARBA" id="ARBA00004651"/>
    </source>
</evidence>
<dbReference type="GO" id="GO:0005886">
    <property type="term" value="C:plasma membrane"/>
    <property type="evidence" value="ECO:0007669"/>
    <property type="project" value="UniProtKB-SubCell"/>
</dbReference>
<feature type="transmembrane region" description="Helical" evidence="7">
    <location>
        <begin position="99"/>
        <end position="119"/>
    </location>
</feature>
<dbReference type="HOGENOM" id="CLU_016047_18_4_10"/>
<dbReference type="PROSITE" id="PS50928">
    <property type="entry name" value="ABC_TM1"/>
    <property type="match status" value="1"/>
</dbReference>
<comment type="subcellular location">
    <subcellularLocation>
        <location evidence="1 7">Cell membrane</location>
        <topology evidence="1 7">Multi-pass membrane protein</topology>
    </subcellularLocation>
</comment>
<dbReference type="SUPFAM" id="SSF161098">
    <property type="entry name" value="MetI-like"/>
    <property type="match status" value="1"/>
</dbReference>
<dbReference type="PANTHER" id="PTHR30183">
    <property type="entry name" value="MOLYBDENUM TRANSPORT SYSTEM PERMEASE PROTEIN MODB"/>
    <property type="match status" value="1"/>
</dbReference>
<name>K4IIN6_PSYTT</name>
<keyword evidence="3" id="KW-1003">Cell membrane</keyword>